<organism evidence="9 10">
    <name type="scientific">Zasmidium cellare ATCC 36951</name>
    <dbReference type="NCBI Taxonomy" id="1080233"/>
    <lineage>
        <taxon>Eukaryota</taxon>
        <taxon>Fungi</taxon>
        <taxon>Dikarya</taxon>
        <taxon>Ascomycota</taxon>
        <taxon>Pezizomycotina</taxon>
        <taxon>Dothideomycetes</taxon>
        <taxon>Dothideomycetidae</taxon>
        <taxon>Mycosphaerellales</taxon>
        <taxon>Mycosphaerellaceae</taxon>
        <taxon>Zasmidium</taxon>
    </lineage>
</organism>
<accession>A0A6A6CZ18</accession>
<evidence type="ECO:0000256" key="8">
    <source>
        <dbReference type="SAM" id="SignalP"/>
    </source>
</evidence>
<dbReference type="InterPro" id="IPR006710">
    <property type="entry name" value="Glyco_hydro_43"/>
</dbReference>
<keyword evidence="4 7" id="KW-0326">Glycosidase</keyword>
<sequence length="485" mass="53352">MHSLLSTVILVPFAHLALAGCYSGGAPSPSDHAATLAAIQSASYQMELDSPLSVGEHVYNTVVEGKCLHFILDNISGSSKSIKTGEASDGFSKEYRGCDHGGDTSYTNWRYVMDANQDTRNCRWAWGGAASVVSAQTAYYTPQPTPMPCYGDACVDPTYDNLRYQDNTIIRRPGKNGASDIYFRFSKGDHPGDGINVATSDSLSGQWHLNFTILGQLSDISKSDCVGGSYKNYSFPNSDLNRWAPEVHLQYYLFYTVEDQTNGYCFDQCVATSPSMDAGTWTDHGNFAAWRRIDGNILSDASDPQGVVSPYMAFNSFGYGIYGIDLNNDYLTAKNVEPKLLIKSQDQPGGNRTEGAFQLRHNGYIYLFYSRGSCCSGGDADPQSVYRTQVCRTNATTPVGPYYDRDNVDCSNGPTSRAGSTILYPVTHNWEPGSVSVLLDPKEGLIMTYQYLDTTRQSPGPFLGWGLNYLTWQSDGWPKLTQTRT</sequence>
<dbReference type="GO" id="GO:0004553">
    <property type="term" value="F:hydrolase activity, hydrolyzing O-glycosyl compounds"/>
    <property type="evidence" value="ECO:0007669"/>
    <property type="project" value="InterPro"/>
</dbReference>
<dbReference type="PANTHER" id="PTHR43301:SF3">
    <property type="entry name" value="ARABINAN ENDO-1,5-ALPHA-L-ARABINOSIDASE A-RELATED"/>
    <property type="match status" value="1"/>
</dbReference>
<dbReference type="InterPro" id="IPR050727">
    <property type="entry name" value="GH43_arabinanases"/>
</dbReference>
<evidence type="ECO:0000313" key="10">
    <source>
        <dbReference type="Proteomes" id="UP000799537"/>
    </source>
</evidence>
<evidence type="ECO:0000256" key="6">
    <source>
        <dbReference type="PIRSR" id="PIRSR606710-2"/>
    </source>
</evidence>
<dbReference type="PANTHER" id="PTHR43301">
    <property type="entry name" value="ARABINAN ENDO-1,5-ALPHA-L-ARABINOSIDASE"/>
    <property type="match status" value="1"/>
</dbReference>
<dbReference type="GO" id="GO:0005975">
    <property type="term" value="P:carbohydrate metabolic process"/>
    <property type="evidence" value="ECO:0007669"/>
    <property type="project" value="InterPro"/>
</dbReference>
<evidence type="ECO:0000256" key="3">
    <source>
        <dbReference type="ARBA" id="ARBA00022801"/>
    </source>
</evidence>
<dbReference type="Proteomes" id="UP000799537">
    <property type="component" value="Unassembled WGS sequence"/>
</dbReference>
<protein>
    <recommendedName>
        <fullName evidence="5">Endo-1,5-alpha-L-arabinanase A</fullName>
    </recommendedName>
</protein>
<dbReference type="RefSeq" id="XP_033671505.1">
    <property type="nucleotide sequence ID" value="XM_033804932.1"/>
</dbReference>
<evidence type="ECO:0000256" key="2">
    <source>
        <dbReference type="ARBA" id="ARBA00009865"/>
    </source>
</evidence>
<comment type="pathway">
    <text evidence="1">Glycan metabolism; L-arabinan degradation.</text>
</comment>
<reference evidence="9" key="1">
    <citation type="journal article" date="2020" name="Stud. Mycol.">
        <title>101 Dothideomycetes genomes: a test case for predicting lifestyles and emergence of pathogens.</title>
        <authorList>
            <person name="Haridas S."/>
            <person name="Albert R."/>
            <person name="Binder M."/>
            <person name="Bloem J."/>
            <person name="Labutti K."/>
            <person name="Salamov A."/>
            <person name="Andreopoulos B."/>
            <person name="Baker S."/>
            <person name="Barry K."/>
            <person name="Bills G."/>
            <person name="Bluhm B."/>
            <person name="Cannon C."/>
            <person name="Castanera R."/>
            <person name="Culley D."/>
            <person name="Daum C."/>
            <person name="Ezra D."/>
            <person name="Gonzalez J."/>
            <person name="Henrissat B."/>
            <person name="Kuo A."/>
            <person name="Liang C."/>
            <person name="Lipzen A."/>
            <person name="Lutzoni F."/>
            <person name="Magnuson J."/>
            <person name="Mondo S."/>
            <person name="Nolan M."/>
            <person name="Ohm R."/>
            <person name="Pangilinan J."/>
            <person name="Park H.-J."/>
            <person name="Ramirez L."/>
            <person name="Alfaro M."/>
            <person name="Sun H."/>
            <person name="Tritt A."/>
            <person name="Yoshinaga Y."/>
            <person name="Zwiers L.-H."/>
            <person name="Turgeon B."/>
            <person name="Goodwin S."/>
            <person name="Spatafora J."/>
            <person name="Crous P."/>
            <person name="Grigoriev I."/>
        </authorList>
    </citation>
    <scope>NUCLEOTIDE SEQUENCE</scope>
    <source>
        <strain evidence="9">ATCC 36951</strain>
    </source>
</reference>
<proteinExistence type="inferred from homology"/>
<dbReference type="EMBL" id="ML993585">
    <property type="protein sequence ID" value="KAF2170616.1"/>
    <property type="molecule type" value="Genomic_DNA"/>
</dbReference>
<evidence type="ECO:0000256" key="7">
    <source>
        <dbReference type="RuleBase" id="RU361187"/>
    </source>
</evidence>
<dbReference type="InterPro" id="IPR023296">
    <property type="entry name" value="Glyco_hydro_beta-prop_sf"/>
</dbReference>
<evidence type="ECO:0000256" key="1">
    <source>
        <dbReference type="ARBA" id="ARBA00004834"/>
    </source>
</evidence>
<dbReference type="Pfam" id="PF04616">
    <property type="entry name" value="Glyco_hydro_43"/>
    <property type="match status" value="1"/>
</dbReference>
<feature type="chain" id="PRO_5025445355" description="Endo-1,5-alpha-L-arabinanase A" evidence="8">
    <location>
        <begin position="20"/>
        <end position="485"/>
    </location>
</feature>
<name>A0A6A6CZ18_ZASCE</name>
<dbReference type="Gene3D" id="2.115.10.20">
    <property type="entry name" value="Glycosyl hydrolase domain, family 43"/>
    <property type="match status" value="1"/>
</dbReference>
<evidence type="ECO:0000256" key="5">
    <source>
        <dbReference type="ARBA" id="ARBA00042202"/>
    </source>
</evidence>
<dbReference type="AlphaFoldDB" id="A0A6A6CZ18"/>
<feature type="signal peptide" evidence="8">
    <location>
        <begin position="1"/>
        <end position="19"/>
    </location>
</feature>
<keyword evidence="8" id="KW-0732">Signal</keyword>
<evidence type="ECO:0000256" key="4">
    <source>
        <dbReference type="ARBA" id="ARBA00023295"/>
    </source>
</evidence>
<evidence type="ECO:0000313" key="9">
    <source>
        <dbReference type="EMBL" id="KAF2170616.1"/>
    </source>
</evidence>
<keyword evidence="3 7" id="KW-0378">Hydrolase</keyword>
<dbReference type="GeneID" id="54558204"/>
<comment type="similarity">
    <text evidence="2 7">Belongs to the glycosyl hydrolase 43 family.</text>
</comment>
<gene>
    <name evidence="9" type="ORF">M409DRAFT_19433</name>
</gene>
<keyword evidence="10" id="KW-1185">Reference proteome</keyword>
<dbReference type="SUPFAM" id="SSF75005">
    <property type="entry name" value="Arabinanase/levansucrase/invertase"/>
    <property type="match status" value="1"/>
</dbReference>
<dbReference type="OrthoDB" id="195678at2759"/>
<feature type="site" description="Important for catalytic activity, responsible for pKa modulation of the active site Glu and correct orientation of both the proton donor and substrate" evidence="6">
    <location>
        <position position="294"/>
    </location>
</feature>